<accession>A0A9Q0E3J1</accession>
<dbReference type="EMBL" id="JANIIK010000048">
    <property type="protein sequence ID" value="KAJ3599399.1"/>
    <property type="molecule type" value="Genomic_DNA"/>
</dbReference>
<protein>
    <submittedName>
        <fullName evidence="2">Uncharacterized protein</fullName>
    </submittedName>
</protein>
<dbReference type="Proteomes" id="UP001148018">
    <property type="component" value="Unassembled WGS sequence"/>
</dbReference>
<evidence type="ECO:0000313" key="3">
    <source>
        <dbReference type="Proteomes" id="UP001148018"/>
    </source>
</evidence>
<feature type="compositionally biased region" description="Basic and acidic residues" evidence="1">
    <location>
        <begin position="8"/>
        <end position="24"/>
    </location>
</feature>
<evidence type="ECO:0000313" key="2">
    <source>
        <dbReference type="EMBL" id="KAJ3599399.1"/>
    </source>
</evidence>
<feature type="region of interest" description="Disordered" evidence="1">
    <location>
        <begin position="1"/>
        <end position="119"/>
    </location>
</feature>
<dbReference type="AlphaFoldDB" id="A0A9Q0E3J1"/>
<organism evidence="2 3">
    <name type="scientific">Muraenolepis orangiensis</name>
    <name type="common">Patagonian moray cod</name>
    <dbReference type="NCBI Taxonomy" id="630683"/>
    <lineage>
        <taxon>Eukaryota</taxon>
        <taxon>Metazoa</taxon>
        <taxon>Chordata</taxon>
        <taxon>Craniata</taxon>
        <taxon>Vertebrata</taxon>
        <taxon>Euteleostomi</taxon>
        <taxon>Actinopterygii</taxon>
        <taxon>Neopterygii</taxon>
        <taxon>Teleostei</taxon>
        <taxon>Neoteleostei</taxon>
        <taxon>Acanthomorphata</taxon>
        <taxon>Zeiogadaria</taxon>
        <taxon>Gadariae</taxon>
        <taxon>Gadiformes</taxon>
        <taxon>Muraenolepidoidei</taxon>
        <taxon>Muraenolepididae</taxon>
        <taxon>Muraenolepis</taxon>
    </lineage>
</organism>
<gene>
    <name evidence="2" type="ORF">NHX12_033362</name>
</gene>
<name>A0A9Q0E3J1_9TELE</name>
<proteinExistence type="predicted"/>
<comment type="caution">
    <text evidence="2">The sequence shown here is derived from an EMBL/GenBank/DDBJ whole genome shotgun (WGS) entry which is preliminary data.</text>
</comment>
<feature type="compositionally biased region" description="Basic and acidic residues" evidence="1">
    <location>
        <begin position="79"/>
        <end position="101"/>
    </location>
</feature>
<evidence type="ECO:0000256" key="1">
    <source>
        <dbReference type="SAM" id="MobiDB-lite"/>
    </source>
</evidence>
<reference evidence="2" key="1">
    <citation type="submission" date="2022-07" db="EMBL/GenBank/DDBJ databases">
        <title>Chromosome-level genome of Muraenolepis orangiensis.</title>
        <authorList>
            <person name="Kim J."/>
        </authorList>
    </citation>
    <scope>NUCLEOTIDE SEQUENCE</scope>
    <source>
        <strain evidence="2">KU_S4_2022</strain>
        <tissue evidence="2">Muscle</tissue>
    </source>
</reference>
<keyword evidence="3" id="KW-1185">Reference proteome</keyword>
<sequence>MRNPGGNRPRDGEHELKLWSDRGAETNGPPVRRPVHPSEVRGSTPQRSEGPPLRGQRVHPSEVRGSTPQRSEGPGPRETITENPEKKYREDDEGRERDGTRHKTFWTLPEPPSGELDSS</sequence>